<evidence type="ECO:0000256" key="1">
    <source>
        <dbReference type="SAM" id="MobiDB-lite"/>
    </source>
</evidence>
<name>W2MQT9_PHYNI</name>
<organism evidence="2">
    <name type="scientific">Phytophthora nicotianae</name>
    <name type="common">Potato buckeye rot agent</name>
    <name type="synonym">Phytophthora parasitica</name>
    <dbReference type="NCBI Taxonomy" id="4792"/>
    <lineage>
        <taxon>Eukaryota</taxon>
        <taxon>Sar</taxon>
        <taxon>Stramenopiles</taxon>
        <taxon>Oomycota</taxon>
        <taxon>Peronosporomycetes</taxon>
        <taxon>Peronosporales</taxon>
        <taxon>Peronosporaceae</taxon>
        <taxon>Phytophthora</taxon>
    </lineage>
</organism>
<dbReference type="AlphaFoldDB" id="W2MQT9"/>
<evidence type="ECO:0000313" key="2">
    <source>
        <dbReference type="EMBL" id="ETM38726.1"/>
    </source>
</evidence>
<feature type="region of interest" description="Disordered" evidence="1">
    <location>
        <begin position="59"/>
        <end position="127"/>
    </location>
</feature>
<reference evidence="2" key="1">
    <citation type="submission" date="2013-11" db="EMBL/GenBank/DDBJ databases">
        <title>The Genome Sequence of Phytophthora parasitica IAC_01/95.</title>
        <authorList>
            <consortium name="The Broad Institute Genomics Platform"/>
            <person name="Russ C."/>
            <person name="Tyler B."/>
            <person name="Panabieres F."/>
            <person name="Shan W."/>
            <person name="Tripathy S."/>
            <person name="Grunwald N."/>
            <person name="Machado M."/>
            <person name="Johnson C.S."/>
            <person name="Arredondo F."/>
            <person name="Hong C."/>
            <person name="Coffey M."/>
            <person name="Young S.K."/>
            <person name="Zeng Q."/>
            <person name="Gargeya S."/>
            <person name="Fitzgerald M."/>
            <person name="Abouelleil A."/>
            <person name="Alvarado L."/>
            <person name="Chapman S.B."/>
            <person name="Gainer-Dewar J."/>
            <person name="Goldberg J."/>
            <person name="Griggs A."/>
            <person name="Gujja S."/>
            <person name="Hansen M."/>
            <person name="Howarth C."/>
            <person name="Imamovic A."/>
            <person name="Ireland A."/>
            <person name="Larimer J."/>
            <person name="McCowan C."/>
            <person name="Murphy C."/>
            <person name="Pearson M."/>
            <person name="Poon T.W."/>
            <person name="Priest M."/>
            <person name="Roberts A."/>
            <person name="Saif S."/>
            <person name="Shea T."/>
            <person name="Sykes S."/>
            <person name="Wortman J."/>
            <person name="Nusbaum C."/>
            <person name="Birren B."/>
        </authorList>
    </citation>
    <scope>NUCLEOTIDE SEQUENCE [LARGE SCALE GENOMIC DNA]</scope>
    <source>
        <strain evidence="2">IAC_01/95</strain>
    </source>
</reference>
<protein>
    <submittedName>
        <fullName evidence="2">Uncharacterized protein</fullName>
    </submittedName>
</protein>
<dbReference type="EMBL" id="KI694853">
    <property type="protein sequence ID" value="ETM38726.1"/>
    <property type="molecule type" value="Genomic_DNA"/>
</dbReference>
<sequence>MTSCRNRHSGCHEPGCMRCRMAKMMWRKLFISCWRFVMSASLSPRLRKGIRVNLSRSRKLRVTSKGQPLAPSHRHLPLRPESSSDGLWRLPTRARSDLRKRRKSSKERATSWQDSRSSEKARRLGMSVSTDTTKLRFLRGPSKWETEADSFLRICTSTLLSVLGARSIVACDARWWYISPSLATVARRVTD</sequence>
<dbReference type="Proteomes" id="UP000054532">
    <property type="component" value="Unassembled WGS sequence"/>
</dbReference>
<gene>
    <name evidence="2" type="ORF">L914_15057</name>
</gene>
<accession>W2MQT9</accession>
<proteinExistence type="predicted"/>